<feature type="transmembrane region" description="Helical" evidence="1">
    <location>
        <begin position="16"/>
        <end position="37"/>
    </location>
</feature>
<evidence type="ECO:0000313" key="2">
    <source>
        <dbReference type="EMBL" id="PIR98014.1"/>
    </source>
</evidence>
<organism evidence="2 3">
    <name type="scientific">Candidatus Colwellbacteria bacterium CG10_big_fil_rev_8_21_14_0_10_42_22</name>
    <dbReference type="NCBI Taxonomy" id="1974540"/>
    <lineage>
        <taxon>Bacteria</taxon>
        <taxon>Candidatus Colwelliibacteriota</taxon>
    </lineage>
</organism>
<evidence type="ECO:0000256" key="1">
    <source>
        <dbReference type="SAM" id="Phobius"/>
    </source>
</evidence>
<dbReference type="EMBL" id="PFAH01000007">
    <property type="protein sequence ID" value="PIR98014.1"/>
    <property type="molecule type" value="Genomic_DNA"/>
</dbReference>
<comment type="caution">
    <text evidence="2">The sequence shown here is derived from an EMBL/GenBank/DDBJ whole genome shotgun (WGS) entry which is preliminary data.</text>
</comment>
<sequence>MEDTWQNFFQKRRKEILFSTVTGFALLILILFLGFVYEGQGVYIPEEYLNNAQQAIRLTSDVAEFSNEINQSYVQIAEKDAIGDYVSALSLIEENEPGREKIKNRLEKIVGILDEMTTSVKDIHPISVEKLGEDIILANIKIVERMLIYHAMNEELLDAIRAKLAGDENPNIQLKIQEINKEVQFINSISQEYQVLLNQMNQYVVEDEGS</sequence>
<accession>A0A2H0VFW8</accession>
<gene>
    <name evidence="2" type="ORF">COT89_02075</name>
</gene>
<name>A0A2H0VFW8_9BACT</name>
<keyword evidence="1" id="KW-0812">Transmembrane</keyword>
<dbReference type="Proteomes" id="UP000231466">
    <property type="component" value="Unassembled WGS sequence"/>
</dbReference>
<reference evidence="3" key="1">
    <citation type="submission" date="2017-09" db="EMBL/GenBank/DDBJ databases">
        <title>Depth-based differentiation of microbial function through sediment-hosted aquifers and enrichment of novel symbionts in the deep terrestrial subsurface.</title>
        <authorList>
            <person name="Probst A.J."/>
            <person name="Ladd B."/>
            <person name="Jarett J.K."/>
            <person name="Geller-Mcgrath D.E."/>
            <person name="Sieber C.M.K."/>
            <person name="Emerson J.B."/>
            <person name="Anantharaman K."/>
            <person name="Thomas B.C."/>
            <person name="Malmstrom R."/>
            <person name="Stieglmeier M."/>
            <person name="Klingl A."/>
            <person name="Woyke T."/>
            <person name="Ryan C.M."/>
            <person name="Banfield J.F."/>
        </authorList>
    </citation>
    <scope>NUCLEOTIDE SEQUENCE [LARGE SCALE GENOMIC DNA]</scope>
</reference>
<dbReference type="AlphaFoldDB" id="A0A2H0VFW8"/>
<keyword evidence="1" id="KW-1133">Transmembrane helix</keyword>
<evidence type="ECO:0000313" key="3">
    <source>
        <dbReference type="Proteomes" id="UP000231466"/>
    </source>
</evidence>
<protein>
    <submittedName>
        <fullName evidence="2">Uncharacterized protein</fullName>
    </submittedName>
</protein>
<keyword evidence="1" id="KW-0472">Membrane</keyword>
<proteinExistence type="predicted"/>